<keyword evidence="3" id="KW-1185">Reference proteome</keyword>
<accession>A0A8X8W3G9</accession>
<comment type="caution">
    <text evidence="2">The sequence shown here is derived from an EMBL/GenBank/DDBJ whole genome shotgun (WGS) entry which is preliminary data.</text>
</comment>
<evidence type="ECO:0000313" key="3">
    <source>
        <dbReference type="Proteomes" id="UP000298416"/>
    </source>
</evidence>
<feature type="compositionally biased region" description="Basic and acidic residues" evidence="1">
    <location>
        <begin position="214"/>
        <end position="223"/>
    </location>
</feature>
<feature type="region of interest" description="Disordered" evidence="1">
    <location>
        <begin position="1"/>
        <end position="56"/>
    </location>
</feature>
<feature type="region of interest" description="Disordered" evidence="1">
    <location>
        <begin position="214"/>
        <end position="338"/>
    </location>
</feature>
<feature type="compositionally biased region" description="Low complexity" evidence="1">
    <location>
        <begin position="40"/>
        <end position="51"/>
    </location>
</feature>
<evidence type="ECO:0000313" key="2">
    <source>
        <dbReference type="EMBL" id="KAG6387174.1"/>
    </source>
</evidence>
<dbReference type="EMBL" id="PNBA02000021">
    <property type="protein sequence ID" value="KAG6387174.1"/>
    <property type="molecule type" value="Genomic_DNA"/>
</dbReference>
<sequence length="512" mass="57165">MPAQKRPRDSSTPPPSPPDAEKGDDSPRGSENHSPEQPQDVSDSDCSSDSSGGEKDDLRSACFKVVEFPNLGSEVALDGNGNFASVFQLFIVVKLAEVRKEVQCPICLVNQFFELSLASLGRQEQSWNACIAFAESALTNPCDLGTFLYFFSSDTTEEFLQFSNYSFCSNNECPACRTHCASRRSLRDDPNYDALIAALYPDIDKYEEEELAFHEEERARNKQEAGQSSKFARSENRAAERNGSDEEEGINGHDESKDSSSTDEHSEPKTKRYKRWGGARRSQPSPGGSGDDADYSEATRGILGASSTPHGSTELIAWGRGRNRSNNRHGGLNWTNGRVTRGHRLSKLTNRLKSLHESDEMLKISVMIVSLHEETIPNLKRPYLCCSPTSSVRHLCQYVAMQTSMEASEIEMLIIKDFHPVNNSLILPKESGALDPNQNELHLLDEQQTLEEINARFTQHHLVRRAPSSHTTIQFPNRMTNEFSYRLSPFLLYALGVSGFLAYRPKAKPEGK</sequence>
<gene>
    <name evidence="2" type="ORF">SASPL_152360</name>
</gene>
<dbReference type="PANTHER" id="PTHR46537">
    <property type="entry name" value="OS11G0578200 PROTEIN"/>
    <property type="match status" value="1"/>
</dbReference>
<dbReference type="Proteomes" id="UP000298416">
    <property type="component" value="Unassembled WGS sequence"/>
</dbReference>
<reference evidence="2" key="2">
    <citation type="submission" date="2020-08" db="EMBL/GenBank/DDBJ databases">
        <title>Plant Genome Project.</title>
        <authorList>
            <person name="Zhang R.-G."/>
        </authorList>
    </citation>
    <scope>NUCLEOTIDE SEQUENCE</scope>
    <source>
        <strain evidence="2">Huo1</strain>
        <tissue evidence="2">Leaf</tissue>
    </source>
</reference>
<dbReference type="Gene3D" id="3.10.20.90">
    <property type="entry name" value="Phosphatidylinositol 3-kinase Catalytic Subunit, Chain A, domain 1"/>
    <property type="match status" value="1"/>
</dbReference>
<evidence type="ECO:0000256" key="1">
    <source>
        <dbReference type="SAM" id="MobiDB-lite"/>
    </source>
</evidence>
<reference evidence="2" key="1">
    <citation type="submission" date="2018-01" db="EMBL/GenBank/DDBJ databases">
        <authorList>
            <person name="Mao J.F."/>
        </authorList>
    </citation>
    <scope>NUCLEOTIDE SEQUENCE</scope>
    <source>
        <strain evidence="2">Huo1</strain>
        <tissue evidence="2">Leaf</tissue>
    </source>
</reference>
<dbReference type="PANTHER" id="PTHR46537:SF3">
    <property type="entry name" value="E3 UBIQUITIN-PROTEIN LIGASE RING1A"/>
    <property type="match status" value="1"/>
</dbReference>
<organism evidence="2">
    <name type="scientific">Salvia splendens</name>
    <name type="common">Scarlet sage</name>
    <dbReference type="NCBI Taxonomy" id="180675"/>
    <lineage>
        <taxon>Eukaryota</taxon>
        <taxon>Viridiplantae</taxon>
        <taxon>Streptophyta</taxon>
        <taxon>Embryophyta</taxon>
        <taxon>Tracheophyta</taxon>
        <taxon>Spermatophyta</taxon>
        <taxon>Magnoliopsida</taxon>
        <taxon>eudicotyledons</taxon>
        <taxon>Gunneridae</taxon>
        <taxon>Pentapetalae</taxon>
        <taxon>asterids</taxon>
        <taxon>lamiids</taxon>
        <taxon>Lamiales</taxon>
        <taxon>Lamiaceae</taxon>
        <taxon>Nepetoideae</taxon>
        <taxon>Mentheae</taxon>
        <taxon>Salviinae</taxon>
        <taxon>Salvia</taxon>
        <taxon>Salvia subgen. Calosphace</taxon>
        <taxon>core Calosphace</taxon>
    </lineage>
</organism>
<name>A0A8X8W3G9_SALSN</name>
<feature type="compositionally biased region" description="Basic and acidic residues" evidence="1">
    <location>
        <begin position="19"/>
        <end position="34"/>
    </location>
</feature>
<proteinExistence type="predicted"/>
<dbReference type="InterPro" id="IPR044592">
    <property type="entry name" value="RING1A/B"/>
</dbReference>
<dbReference type="AlphaFoldDB" id="A0A8X8W3G9"/>
<protein>
    <submittedName>
        <fullName evidence="2">Uncharacterized protein</fullName>
    </submittedName>
</protein>
<feature type="compositionally biased region" description="Basic and acidic residues" evidence="1">
    <location>
        <begin position="232"/>
        <end position="270"/>
    </location>
</feature>